<feature type="region of interest" description="Disordered" evidence="1">
    <location>
        <begin position="410"/>
        <end position="446"/>
    </location>
</feature>
<gene>
    <name evidence="2" type="ORF">LIER_15099</name>
</gene>
<reference evidence="2 3" key="1">
    <citation type="submission" date="2024-01" db="EMBL/GenBank/DDBJ databases">
        <title>The complete chloroplast genome sequence of Lithospermum erythrorhizon: insights into the phylogenetic relationship among Boraginaceae species and the maternal lineages of purple gromwells.</title>
        <authorList>
            <person name="Okada T."/>
            <person name="Watanabe K."/>
        </authorList>
    </citation>
    <scope>NUCLEOTIDE SEQUENCE [LARGE SCALE GENOMIC DNA]</scope>
</reference>
<dbReference type="Proteomes" id="UP001454036">
    <property type="component" value="Unassembled WGS sequence"/>
</dbReference>
<evidence type="ECO:0000256" key="1">
    <source>
        <dbReference type="SAM" id="MobiDB-lite"/>
    </source>
</evidence>
<name>A0AAV3Q3G7_LITER</name>
<accession>A0AAV3Q3G7</accession>
<proteinExistence type="predicted"/>
<keyword evidence="3" id="KW-1185">Reference proteome</keyword>
<evidence type="ECO:0000313" key="2">
    <source>
        <dbReference type="EMBL" id="GAA0157946.1"/>
    </source>
</evidence>
<dbReference type="AlphaFoldDB" id="A0AAV3Q3G7"/>
<evidence type="ECO:0000313" key="3">
    <source>
        <dbReference type="Proteomes" id="UP001454036"/>
    </source>
</evidence>
<organism evidence="2 3">
    <name type="scientific">Lithospermum erythrorhizon</name>
    <name type="common">Purple gromwell</name>
    <name type="synonym">Lithospermum officinale var. erythrorhizon</name>
    <dbReference type="NCBI Taxonomy" id="34254"/>
    <lineage>
        <taxon>Eukaryota</taxon>
        <taxon>Viridiplantae</taxon>
        <taxon>Streptophyta</taxon>
        <taxon>Embryophyta</taxon>
        <taxon>Tracheophyta</taxon>
        <taxon>Spermatophyta</taxon>
        <taxon>Magnoliopsida</taxon>
        <taxon>eudicotyledons</taxon>
        <taxon>Gunneridae</taxon>
        <taxon>Pentapetalae</taxon>
        <taxon>asterids</taxon>
        <taxon>lamiids</taxon>
        <taxon>Boraginales</taxon>
        <taxon>Boraginaceae</taxon>
        <taxon>Boraginoideae</taxon>
        <taxon>Lithospermeae</taxon>
        <taxon>Lithospermum</taxon>
    </lineage>
</organism>
<protein>
    <submittedName>
        <fullName evidence="2">Uncharacterized protein</fullName>
    </submittedName>
</protein>
<sequence length="446" mass="49360">MYDCRFYARECPYVKVVSPRPSQGLLISVMDASKTTPCDDVTQAQPSIKVAITSKVKLRESMVPESSSAAPPTTTIPRVSIPPMLNRLATEAPTSSSQPSNSSTSSGGRFGLVHHHIRLLRERVPIGGESDILFSSPNERVPPPSIDAAASIPEEMTCQRKGKATAAGPSLPSYDGRYLDLLYALNNLRVDEESPWNTRRFHFHAVKPLLSKKVAARYTPLRDPHAAFAQSVKHMNEALNDSYVLARRADSLACENHALSKQAEVLRKVISTKNKLLEGAKIDLSFERPEREKLSKATKERDQGSESALAKLKKMKDAEKSWNNEKAKMKKRLRLPRLRRFVLNLLIGAFQDFVSNPDYEAKVGGECAAYLAHLTIHCKHRIPELVSLFASEQLSNPTWFEGLSLDLPSPPANESEVADVVEGGNGEEDVEPLAESRPPLPSLNFF</sequence>
<comment type="caution">
    <text evidence="2">The sequence shown here is derived from an EMBL/GenBank/DDBJ whole genome shotgun (WGS) entry which is preliminary data.</text>
</comment>
<feature type="region of interest" description="Disordered" evidence="1">
    <location>
        <begin position="62"/>
        <end position="81"/>
    </location>
</feature>
<feature type="compositionally biased region" description="Polar residues" evidence="1">
    <location>
        <begin position="64"/>
        <end position="77"/>
    </location>
</feature>
<dbReference type="EMBL" id="BAABME010003218">
    <property type="protein sequence ID" value="GAA0157946.1"/>
    <property type="molecule type" value="Genomic_DNA"/>
</dbReference>